<name>A0A1B2DHR8_9BACL</name>
<dbReference type="CDD" id="cd00093">
    <property type="entry name" value="HTH_XRE"/>
    <property type="match status" value="1"/>
</dbReference>
<reference evidence="4" key="1">
    <citation type="submission" date="2016-08" db="EMBL/GenBank/DDBJ databases">
        <title>Complete Genome Seqeunce of Paenibacillus sp. BIHB 4019 from tea rhizoplane.</title>
        <authorList>
            <person name="Thakur R."/>
            <person name="Swarnkar M.K."/>
            <person name="Gulati A."/>
        </authorList>
    </citation>
    <scope>NUCLEOTIDE SEQUENCE [LARGE SCALE GENOMIC DNA]</scope>
    <source>
        <strain evidence="4">BIHB4019</strain>
    </source>
</reference>
<dbReference type="SUPFAM" id="SSF47413">
    <property type="entry name" value="lambda repressor-like DNA-binding domains"/>
    <property type="match status" value="1"/>
</dbReference>
<dbReference type="PANTHER" id="PTHR46558">
    <property type="entry name" value="TRACRIPTIONAL REGULATORY PROTEIN-RELATED-RELATED"/>
    <property type="match status" value="1"/>
</dbReference>
<dbReference type="Gene3D" id="1.10.260.40">
    <property type="entry name" value="lambda repressor-like DNA-binding domains"/>
    <property type="match status" value="1"/>
</dbReference>
<proteinExistence type="predicted"/>
<dbReference type="InterPro" id="IPR001387">
    <property type="entry name" value="Cro/C1-type_HTH"/>
</dbReference>
<evidence type="ECO:0000259" key="3">
    <source>
        <dbReference type="PROSITE" id="PS50943"/>
    </source>
</evidence>
<dbReference type="RefSeq" id="WP_172455480.1">
    <property type="nucleotide sequence ID" value="NZ_CP016808.1"/>
</dbReference>
<gene>
    <name evidence="4" type="ORF">BBD42_12945</name>
</gene>
<evidence type="ECO:0000313" key="4">
    <source>
        <dbReference type="EMBL" id="ANY67277.1"/>
    </source>
</evidence>
<protein>
    <recommendedName>
        <fullName evidence="3">HTH cro/C1-type domain-containing protein</fullName>
    </recommendedName>
</protein>
<keyword evidence="1" id="KW-0238">DNA-binding</keyword>
<accession>A0A1B2DHR8</accession>
<dbReference type="InterPro" id="IPR010982">
    <property type="entry name" value="Lambda_DNA-bd_dom_sf"/>
</dbReference>
<dbReference type="EMBL" id="CP016808">
    <property type="protein sequence ID" value="ANY67277.1"/>
    <property type="molecule type" value="Genomic_DNA"/>
</dbReference>
<dbReference type="PROSITE" id="PS50943">
    <property type="entry name" value="HTH_CROC1"/>
    <property type="match status" value="1"/>
</dbReference>
<evidence type="ECO:0000256" key="1">
    <source>
        <dbReference type="ARBA" id="ARBA00023125"/>
    </source>
</evidence>
<dbReference type="AlphaFoldDB" id="A0A1B2DHR8"/>
<dbReference type="Pfam" id="PF01381">
    <property type="entry name" value="HTH_3"/>
    <property type="match status" value="1"/>
</dbReference>
<dbReference type="PANTHER" id="PTHR46558:SF11">
    <property type="entry name" value="HTH-TYPE TRANSCRIPTIONAL REGULATOR XRE"/>
    <property type="match status" value="1"/>
</dbReference>
<organism evidence="4">
    <name type="scientific">Paenibacillus sp. BIHB 4019</name>
    <dbReference type="NCBI Taxonomy" id="1870819"/>
    <lineage>
        <taxon>Bacteria</taxon>
        <taxon>Bacillati</taxon>
        <taxon>Bacillota</taxon>
        <taxon>Bacilli</taxon>
        <taxon>Bacillales</taxon>
        <taxon>Paenibacillaceae</taxon>
        <taxon>Paenibacillus</taxon>
    </lineage>
</organism>
<feature type="region of interest" description="Disordered" evidence="2">
    <location>
        <begin position="1"/>
        <end position="21"/>
    </location>
</feature>
<dbReference type="SMART" id="SM00530">
    <property type="entry name" value="HTH_XRE"/>
    <property type="match status" value="1"/>
</dbReference>
<evidence type="ECO:0000256" key="2">
    <source>
        <dbReference type="SAM" id="MobiDB-lite"/>
    </source>
</evidence>
<dbReference type="GO" id="GO:0003677">
    <property type="term" value="F:DNA binding"/>
    <property type="evidence" value="ECO:0007669"/>
    <property type="project" value="UniProtKB-KW"/>
</dbReference>
<feature type="domain" description="HTH cro/C1-type" evidence="3">
    <location>
        <begin position="6"/>
        <end position="60"/>
    </location>
</feature>
<sequence length="102" mass="12045">MFSERLKSLRKRKKLTQEEAANKLGMARTTYSGYERGTSEPDFETLAKISAFYQEDLNWLITGVKQNVNEDLEQMIEDFVHLSDKDQSYILDLIDRLKKERH</sequence>